<dbReference type="AlphaFoldDB" id="W2R3P6"/>
<organism evidence="1 2">
    <name type="scientific">Phytophthora nicotianae (strain INRA-310)</name>
    <name type="common">Phytophthora parasitica</name>
    <dbReference type="NCBI Taxonomy" id="761204"/>
    <lineage>
        <taxon>Eukaryota</taxon>
        <taxon>Sar</taxon>
        <taxon>Stramenopiles</taxon>
        <taxon>Oomycota</taxon>
        <taxon>Peronosporomycetes</taxon>
        <taxon>Peronosporales</taxon>
        <taxon>Peronosporaceae</taxon>
        <taxon>Phytophthora</taxon>
    </lineage>
</organism>
<dbReference type="Proteomes" id="UP000018817">
    <property type="component" value="Unassembled WGS sequence"/>
</dbReference>
<sequence>MEANKRLGVDMTPTSMMFEQVDGMVKADRHPKVKFRFMDLNTVSHTTHRFAVIADIKDDMVEYDHFSDITRSLYKV</sequence>
<reference evidence="1 2" key="2">
    <citation type="submission" date="2013-11" db="EMBL/GenBank/DDBJ databases">
        <title>The Genome Sequence of Phytophthora parasitica INRA-310.</title>
        <authorList>
            <consortium name="The Broad Institute Genomics Platform"/>
            <person name="Russ C."/>
            <person name="Tyler B."/>
            <person name="Panabieres F."/>
            <person name="Shan W."/>
            <person name="Tripathy S."/>
            <person name="Grunwald N."/>
            <person name="Machado M."/>
            <person name="Johnson C.S."/>
            <person name="Arredondo F."/>
            <person name="Hong C."/>
            <person name="Coffey M."/>
            <person name="Young S.K."/>
            <person name="Zeng Q."/>
            <person name="Gargeya S."/>
            <person name="Fitzgerald M."/>
            <person name="Abouelleil A."/>
            <person name="Alvarado L."/>
            <person name="Chapman S.B."/>
            <person name="Gainer-Dewar J."/>
            <person name="Goldberg J."/>
            <person name="Griggs A."/>
            <person name="Gujja S."/>
            <person name="Hansen M."/>
            <person name="Howarth C."/>
            <person name="Imamovic A."/>
            <person name="Ireland A."/>
            <person name="Larimer J."/>
            <person name="McCowan C."/>
            <person name="Murphy C."/>
            <person name="Pearson M."/>
            <person name="Poon T.W."/>
            <person name="Priest M."/>
            <person name="Roberts A."/>
            <person name="Saif S."/>
            <person name="Shea T."/>
            <person name="Sykes S."/>
            <person name="Wortman J."/>
            <person name="Nusbaum C."/>
            <person name="Birren B."/>
        </authorList>
    </citation>
    <scope>NUCLEOTIDE SEQUENCE [LARGE SCALE GENOMIC DNA]</scope>
    <source>
        <strain evidence="1 2">INRA-310</strain>
    </source>
</reference>
<reference evidence="2" key="1">
    <citation type="submission" date="2011-12" db="EMBL/GenBank/DDBJ databases">
        <authorList>
            <consortium name="The Broad Institute Genome Sequencing Platform"/>
            <person name="Russ C."/>
            <person name="Tyler B."/>
            <person name="Panabieres F."/>
            <person name="Shan W."/>
            <person name="Tripathy S."/>
            <person name="Grunwald N."/>
            <person name="Machado M."/>
            <person name="Young S.K."/>
            <person name="Zeng Q."/>
            <person name="Gargeya S."/>
            <person name="Fitzgerald M."/>
            <person name="Haas B."/>
            <person name="Abouelleil A."/>
            <person name="Alvarado L."/>
            <person name="Arachchi H.M."/>
            <person name="Berlin A."/>
            <person name="Chapman S.B."/>
            <person name="Gearin G."/>
            <person name="Goldberg J."/>
            <person name="Griggs A."/>
            <person name="Gujja S."/>
            <person name="Hansen M."/>
            <person name="Heiman D."/>
            <person name="Howarth C."/>
            <person name="Larimer J."/>
            <person name="Lui A."/>
            <person name="MacDonald P.J.P."/>
            <person name="McCowen C."/>
            <person name="Montmayeur A."/>
            <person name="Murphy C."/>
            <person name="Neiman D."/>
            <person name="Pearson M."/>
            <person name="Priest M."/>
            <person name="Roberts A."/>
            <person name="Saif S."/>
            <person name="Shea T."/>
            <person name="Sisk P."/>
            <person name="Stolte C."/>
            <person name="Sykes S."/>
            <person name="Wortman J."/>
            <person name="Nusbaum C."/>
            <person name="Birren B."/>
        </authorList>
    </citation>
    <scope>NUCLEOTIDE SEQUENCE [LARGE SCALE GENOMIC DNA]</scope>
    <source>
        <strain evidence="2">INRA-310</strain>
    </source>
</reference>
<accession>W2R3P6</accession>
<protein>
    <submittedName>
        <fullName evidence="1">Uncharacterized protein</fullName>
    </submittedName>
</protein>
<name>W2R3P6_PHYN3</name>
<evidence type="ECO:0000313" key="2">
    <source>
        <dbReference type="Proteomes" id="UP000018817"/>
    </source>
</evidence>
<proteinExistence type="predicted"/>
<dbReference type="GeneID" id="20189782"/>
<gene>
    <name evidence="1" type="ORF">PPTG_21183</name>
</gene>
<dbReference type="RefSeq" id="XP_008894684.1">
    <property type="nucleotide sequence ID" value="XM_008896436.1"/>
</dbReference>
<dbReference type="EMBL" id="KI669564">
    <property type="protein sequence ID" value="ETN19871.1"/>
    <property type="molecule type" value="Genomic_DNA"/>
</dbReference>
<evidence type="ECO:0000313" key="1">
    <source>
        <dbReference type="EMBL" id="ETN19871.1"/>
    </source>
</evidence>
<dbReference type="VEuPathDB" id="FungiDB:PPTG_21183"/>